<feature type="domain" description="Transposable element P transposase-like RNase H" evidence="1">
    <location>
        <begin position="246"/>
        <end position="378"/>
    </location>
</feature>
<evidence type="ECO:0000313" key="3">
    <source>
        <dbReference type="EMBL" id="CAI6369737.1"/>
    </source>
</evidence>
<dbReference type="Pfam" id="PF21787">
    <property type="entry name" value="TNP-like_RNaseH_N"/>
    <property type="match status" value="1"/>
</dbReference>
<evidence type="ECO:0000259" key="1">
    <source>
        <dbReference type="Pfam" id="PF21787"/>
    </source>
</evidence>
<keyword evidence="4" id="KW-1185">Reference proteome</keyword>
<feature type="domain" description="Transposable element P transposase-like GTP-binding insertion" evidence="2">
    <location>
        <begin position="413"/>
        <end position="492"/>
    </location>
</feature>
<reference evidence="3 4" key="1">
    <citation type="submission" date="2023-01" db="EMBL/GenBank/DDBJ databases">
        <authorList>
            <person name="Whitehead M."/>
        </authorList>
    </citation>
    <scope>NUCLEOTIDE SEQUENCE [LARGE SCALE GENOMIC DNA]</scope>
</reference>
<organism evidence="3 4">
    <name type="scientific">Macrosiphum euphorbiae</name>
    <name type="common">potato aphid</name>
    <dbReference type="NCBI Taxonomy" id="13131"/>
    <lineage>
        <taxon>Eukaryota</taxon>
        <taxon>Metazoa</taxon>
        <taxon>Ecdysozoa</taxon>
        <taxon>Arthropoda</taxon>
        <taxon>Hexapoda</taxon>
        <taxon>Insecta</taxon>
        <taxon>Pterygota</taxon>
        <taxon>Neoptera</taxon>
        <taxon>Paraneoptera</taxon>
        <taxon>Hemiptera</taxon>
        <taxon>Sternorrhyncha</taxon>
        <taxon>Aphidomorpha</taxon>
        <taxon>Aphidoidea</taxon>
        <taxon>Aphididae</taxon>
        <taxon>Macrosiphini</taxon>
        <taxon>Macrosiphum</taxon>
    </lineage>
</organism>
<protein>
    <recommendedName>
        <fullName evidence="5">Transposase</fullName>
    </recommendedName>
</protein>
<evidence type="ECO:0000313" key="4">
    <source>
        <dbReference type="Proteomes" id="UP001160148"/>
    </source>
</evidence>
<evidence type="ECO:0008006" key="5">
    <source>
        <dbReference type="Google" id="ProtNLM"/>
    </source>
</evidence>
<gene>
    <name evidence="3" type="ORF">MEUPH1_LOCUS23941</name>
</gene>
<dbReference type="EMBL" id="CARXXK010000038">
    <property type="protein sequence ID" value="CAI6369737.1"/>
    <property type="molecule type" value="Genomic_DNA"/>
</dbReference>
<accession>A0AAV0XPH6</accession>
<evidence type="ECO:0000259" key="2">
    <source>
        <dbReference type="Pfam" id="PF21788"/>
    </source>
</evidence>
<dbReference type="Pfam" id="PF21788">
    <property type="entry name" value="TNP-like_GBD"/>
    <property type="match status" value="1"/>
</dbReference>
<dbReference type="Proteomes" id="UP001160148">
    <property type="component" value="Unassembled WGS sequence"/>
</dbReference>
<name>A0AAV0XPH6_9HEMI</name>
<dbReference type="InterPro" id="IPR048366">
    <property type="entry name" value="TNP-like_GBD"/>
</dbReference>
<proteinExistence type="predicted"/>
<dbReference type="AlphaFoldDB" id="A0AAV0XPH6"/>
<comment type="caution">
    <text evidence="3">The sequence shown here is derived from an EMBL/GenBank/DDBJ whole genome shotgun (WGS) entry which is preliminary data.</text>
</comment>
<sequence length="493" mass="55542">MKIQQTCQVILPSGCPVNKSSDITIDESMNLVNVSCSSPLALPLLNVSQATPSKELTTSSVSSVYQSPNNSFEFVNVSCSSPLAIPLLPELTEETPTIKSISGSVDVKVIKKKLCLLKQIGMKNVSELTPRKGKLYATAKKFIKKVNLISKKTCSLKTQLKMAKKFVISDSCNNLADKLNKTTLDFIKTQINIQHRNPKGRRYTLDDKILSLSIYKTSPKGYRFLSSIFALPSRSTLTSMLSRIPFKPGINLHIQENLKHQSTKLKDINKNCILIFDEMALSAGLRYDKKNDMILGHQKNQNSQTPKFADHALVFMLRRIVKKWKQPYAYYYSTSTIQTVDLVSYLKCIVRSVNKTGLKVVATVCDQGGTNRAAINYLMSETCKNYAECNMEKTNLGFEIDGQEIIPIFDPPHLLKCIRNNLFNKDVIFDMDGNTYTASWDHIVAMYEFDKKNEEFELRTLVKLNDNHINIARSKMKVSNAAQVFSHKVASTM</sequence>
<dbReference type="InterPro" id="IPR048365">
    <property type="entry name" value="TNP-like_RNaseH_N"/>
</dbReference>